<dbReference type="PANTHER" id="PTHR36520">
    <property type="entry name" value="PROTEIN CBG13000-RELATED"/>
    <property type="match status" value="1"/>
</dbReference>
<dbReference type="PANTHER" id="PTHR36520:SF2">
    <property type="entry name" value="CONSERVED SECRETED PROTEIN"/>
    <property type="match status" value="1"/>
</dbReference>
<feature type="signal peptide" evidence="1">
    <location>
        <begin position="1"/>
        <end position="23"/>
    </location>
</feature>
<dbReference type="Proteomes" id="UP000046393">
    <property type="component" value="Unplaced"/>
</dbReference>
<organism evidence="2 3">
    <name type="scientific">Syphacia muris</name>
    <dbReference type="NCBI Taxonomy" id="451379"/>
    <lineage>
        <taxon>Eukaryota</taxon>
        <taxon>Metazoa</taxon>
        <taxon>Ecdysozoa</taxon>
        <taxon>Nematoda</taxon>
        <taxon>Chromadorea</taxon>
        <taxon>Rhabditida</taxon>
        <taxon>Spirurina</taxon>
        <taxon>Oxyuridomorpha</taxon>
        <taxon>Oxyuroidea</taxon>
        <taxon>Oxyuridae</taxon>
        <taxon>Syphacia</taxon>
    </lineage>
</organism>
<evidence type="ECO:0000313" key="2">
    <source>
        <dbReference type="Proteomes" id="UP000046393"/>
    </source>
</evidence>
<accession>A0A0N5AK45</accession>
<dbReference type="WBParaSite" id="SMUV_0000485401-mRNA-1">
    <property type="protein sequence ID" value="SMUV_0000485401-mRNA-1"/>
    <property type="gene ID" value="SMUV_0000485401"/>
</dbReference>
<name>A0A0N5AK45_9BILA</name>
<sequence length="243" mass="27759">MRISLEYYLLLLVCLCINRYTFDSDTTEVENAYYRFLYYSKSNLKRVNETNLNTELQLTTLDDFSLGPFEPLPGRSHNADYWPLFPFSSQYSGGVDLDPSTARHIGGDINIPVPSWGILDIYGRFYNRIQDTTAKFGYQAAPVNMLGLTKKDFIRLVSDPSMHYNRAAQPLIPIGKVPRTMVPMSCQAPMCNPYVHNYIEYDFGGHNGVEGDLDIPIPISKDVAYRFPISGNVYYRTLYILNV</sequence>
<keyword evidence="1" id="KW-0732">Signal</keyword>
<evidence type="ECO:0000313" key="3">
    <source>
        <dbReference type="WBParaSite" id="SMUV_0000485401-mRNA-1"/>
    </source>
</evidence>
<proteinExistence type="predicted"/>
<feature type="chain" id="PRO_5005893141" evidence="1">
    <location>
        <begin position="24"/>
        <end position="243"/>
    </location>
</feature>
<evidence type="ECO:0000256" key="1">
    <source>
        <dbReference type="SAM" id="SignalP"/>
    </source>
</evidence>
<keyword evidence="2" id="KW-1185">Reference proteome</keyword>
<dbReference type="AlphaFoldDB" id="A0A0N5AK45"/>
<protein>
    <submittedName>
        <fullName evidence="3">NIDO domain-containing protein</fullName>
    </submittedName>
</protein>
<reference evidence="3" key="1">
    <citation type="submission" date="2017-02" db="UniProtKB">
        <authorList>
            <consortium name="WormBaseParasite"/>
        </authorList>
    </citation>
    <scope>IDENTIFICATION</scope>
</reference>